<accession>A0A9P4LU12</accession>
<comment type="caution">
    <text evidence="2">The sequence shown here is derived from an EMBL/GenBank/DDBJ whole genome shotgun (WGS) entry which is preliminary data.</text>
</comment>
<dbReference type="Gene3D" id="1.20.58.340">
    <property type="entry name" value="Magnesium transport protein CorA, transmembrane region"/>
    <property type="match status" value="1"/>
</dbReference>
<keyword evidence="3" id="KW-1185">Reference proteome</keyword>
<dbReference type="InterPro" id="IPR002523">
    <property type="entry name" value="MgTranspt_CorA/ZnTranspt_ZntB"/>
</dbReference>
<dbReference type="EMBL" id="ML978742">
    <property type="protein sequence ID" value="KAF2084392.1"/>
    <property type="molecule type" value="Genomic_DNA"/>
</dbReference>
<keyword evidence="1" id="KW-0472">Membrane</keyword>
<proteinExistence type="predicted"/>
<dbReference type="GO" id="GO:0046873">
    <property type="term" value="F:metal ion transmembrane transporter activity"/>
    <property type="evidence" value="ECO:0007669"/>
    <property type="project" value="InterPro"/>
</dbReference>
<evidence type="ECO:0000256" key="1">
    <source>
        <dbReference type="SAM" id="Phobius"/>
    </source>
</evidence>
<evidence type="ECO:0000313" key="2">
    <source>
        <dbReference type="EMBL" id="KAF2084392.1"/>
    </source>
</evidence>
<dbReference type="AlphaFoldDB" id="A0A9P4LU12"/>
<sequence>KIEDVVQIYTVQQQRSWTTLDISRKLFEQFLELWHVFPEIWNCVSTFGMKHSELQCSFPTLSIRRSPSKSMEQLLIESTCVLRRVELNNRVPKQGQSPWSIRQMGVYHQHLAPLEFHAPSPETDSRVNKKSTFLLLCPSERVTRKIDHLVRLAKDDQDVVSPYVIFGVLIHDSTKGWEKYVAWLEQDLSHRSDSITFAELGSERGKDLDFSVEDRQELKVFEDSVIDAQTILSTMLETTTRIQDYCGSYFNAAESTDHSRWMFQEANHEMRLSIDKIRASQQRLSLLKDKVVSCSQLDKSMRDAESMKVLTVIGLVYLPTTIVANFFSTEFVQTDNGGHLKLATNSWLLAAIALPLTLFTVVLWWICVRYRSSALPPSIIVHRCPRRDSSLLSLLGLTKRHQERDIESFGASSTFSSSKTPVGTWSTVGDASKSLTNADPVAKNM</sequence>
<dbReference type="GO" id="GO:0016020">
    <property type="term" value="C:membrane"/>
    <property type="evidence" value="ECO:0007669"/>
    <property type="project" value="InterPro"/>
</dbReference>
<dbReference type="Proteomes" id="UP000799776">
    <property type="component" value="Unassembled WGS sequence"/>
</dbReference>
<feature type="transmembrane region" description="Helical" evidence="1">
    <location>
        <begin position="347"/>
        <end position="368"/>
    </location>
</feature>
<evidence type="ECO:0008006" key="4">
    <source>
        <dbReference type="Google" id="ProtNLM"/>
    </source>
</evidence>
<feature type="non-terminal residue" evidence="2">
    <location>
        <position position="1"/>
    </location>
</feature>
<organism evidence="2 3">
    <name type="scientific">Saccharata proteae CBS 121410</name>
    <dbReference type="NCBI Taxonomy" id="1314787"/>
    <lineage>
        <taxon>Eukaryota</taxon>
        <taxon>Fungi</taxon>
        <taxon>Dikarya</taxon>
        <taxon>Ascomycota</taxon>
        <taxon>Pezizomycotina</taxon>
        <taxon>Dothideomycetes</taxon>
        <taxon>Dothideomycetes incertae sedis</taxon>
        <taxon>Botryosphaeriales</taxon>
        <taxon>Saccharataceae</taxon>
        <taxon>Saccharata</taxon>
    </lineage>
</organism>
<evidence type="ECO:0000313" key="3">
    <source>
        <dbReference type="Proteomes" id="UP000799776"/>
    </source>
</evidence>
<dbReference type="OrthoDB" id="5396681at2759"/>
<name>A0A9P4LU12_9PEZI</name>
<feature type="transmembrane region" description="Helical" evidence="1">
    <location>
        <begin position="309"/>
        <end position="327"/>
    </location>
</feature>
<gene>
    <name evidence="2" type="ORF">K490DRAFT_49258</name>
</gene>
<dbReference type="Pfam" id="PF01544">
    <property type="entry name" value="CorA"/>
    <property type="match status" value="1"/>
</dbReference>
<keyword evidence="1" id="KW-0812">Transmembrane</keyword>
<reference evidence="2" key="1">
    <citation type="journal article" date="2020" name="Stud. Mycol.">
        <title>101 Dothideomycetes genomes: a test case for predicting lifestyles and emergence of pathogens.</title>
        <authorList>
            <person name="Haridas S."/>
            <person name="Albert R."/>
            <person name="Binder M."/>
            <person name="Bloem J."/>
            <person name="Labutti K."/>
            <person name="Salamov A."/>
            <person name="Andreopoulos B."/>
            <person name="Baker S."/>
            <person name="Barry K."/>
            <person name="Bills G."/>
            <person name="Bluhm B."/>
            <person name="Cannon C."/>
            <person name="Castanera R."/>
            <person name="Culley D."/>
            <person name="Daum C."/>
            <person name="Ezra D."/>
            <person name="Gonzalez J."/>
            <person name="Henrissat B."/>
            <person name="Kuo A."/>
            <person name="Liang C."/>
            <person name="Lipzen A."/>
            <person name="Lutzoni F."/>
            <person name="Magnuson J."/>
            <person name="Mondo S."/>
            <person name="Nolan M."/>
            <person name="Ohm R."/>
            <person name="Pangilinan J."/>
            <person name="Park H.-J."/>
            <person name="Ramirez L."/>
            <person name="Alfaro M."/>
            <person name="Sun H."/>
            <person name="Tritt A."/>
            <person name="Yoshinaga Y."/>
            <person name="Zwiers L.-H."/>
            <person name="Turgeon B."/>
            <person name="Goodwin S."/>
            <person name="Spatafora J."/>
            <person name="Crous P."/>
            <person name="Grigoriev I."/>
        </authorList>
    </citation>
    <scope>NUCLEOTIDE SEQUENCE</scope>
    <source>
        <strain evidence="2">CBS 121410</strain>
    </source>
</reference>
<keyword evidence="1" id="KW-1133">Transmembrane helix</keyword>
<protein>
    <recommendedName>
        <fullName evidence="4">Cora-domain-containing protein</fullName>
    </recommendedName>
</protein>